<feature type="chain" id="PRO_5002044086" evidence="1">
    <location>
        <begin position="28"/>
        <end position="57"/>
    </location>
</feature>
<keyword evidence="1" id="KW-0732">Signal</keyword>
<name>A0A0A9B6Q3_ARUDO</name>
<dbReference type="AlphaFoldDB" id="A0A0A9B6Q3"/>
<dbReference type="EMBL" id="GBRH01240062">
    <property type="protein sequence ID" value="JAD57833.1"/>
    <property type="molecule type" value="Transcribed_RNA"/>
</dbReference>
<evidence type="ECO:0000256" key="1">
    <source>
        <dbReference type="SAM" id="SignalP"/>
    </source>
</evidence>
<proteinExistence type="predicted"/>
<reference evidence="2" key="1">
    <citation type="submission" date="2014-09" db="EMBL/GenBank/DDBJ databases">
        <authorList>
            <person name="Magalhaes I.L.F."/>
            <person name="Oliveira U."/>
            <person name="Santos F.R."/>
            <person name="Vidigal T.H.D.A."/>
            <person name="Brescovit A.D."/>
            <person name="Santos A.J."/>
        </authorList>
    </citation>
    <scope>NUCLEOTIDE SEQUENCE</scope>
    <source>
        <tissue evidence="2">Shoot tissue taken approximately 20 cm above the soil surface</tissue>
    </source>
</reference>
<protein>
    <submittedName>
        <fullName evidence="2">Uncharacterized protein</fullName>
    </submittedName>
</protein>
<accession>A0A0A9B6Q3</accession>
<sequence length="57" mass="6469">MMNLAGGMTLCLSQCFWILCILRSNGSNHLRKVSLWRVNLHVFICRWTNGVSSVTLS</sequence>
<feature type="signal peptide" evidence="1">
    <location>
        <begin position="1"/>
        <end position="27"/>
    </location>
</feature>
<organism evidence="2">
    <name type="scientific">Arundo donax</name>
    <name type="common">Giant reed</name>
    <name type="synonym">Donax arundinaceus</name>
    <dbReference type="NCBI Taxonomy" id="35708"/>
    <lineage>
        <taxon>Eukaryota</taxon>
        <taxon>Viridiplantae</taxon>
        <taxon>Streptophyta</taxon>
        <taxon>Embryophyta</taxon>
        <taxon>Tracheophyta</taxon>
        <taxon>Spermatophyta</taxon>
        <taxon>Magnoliopsida</taxon>
        <taxon>Liliopsida</taxon>
        <taxon>Poales</taxon>
        <taxon>Poaceae</taxon>
        <taxon>PACMAD clade</taxon>
        <taxon>Arundinoideae</taxon>
        <taxon>Arundineae</taxon>
        <taxon>Arundo</taxon>
    </lineage>
</organism>
<reference evidence="2" key="2">
    <citation type="journal article" date="2015" name="Data Brief">
        <title>Shoot transcriptome of the giant reed, Arundo donax.</title>
        <authorList>
            <person name="Barrero R.A."/>
            <person name="Guerrero F.D."/>
            <person name="Moolhuijzen P."/>
            <person name="Goolsby J.A."/>
            <person name="Tidwell J."/>
            <person name="Bellgard S.E."/>
            <person name="Bellgard M.I."/>
        </authorList>
    </citation>
    <scope>NUCLEOTIDE SEQUENCE</scope>
    <source>
        <tissue evidence="2">Shoot tissue taken approximately 20 cm above the soil surface</tissue>
    </source>
</reference>
<evidence type="ECO:0000313" key="2">
    <source>
        <dbReference type="EMBL" id="JAD57833.1"/>
    </source>
</evidence>